<feature type="domain" description="RCK N-terminal" evidence="7">
    <location>
        <begin position="1"/>
        <end position="115"/>
    </location>
</feature>
<dbReference type="EMBL" id="JBHSAC010000011">
    <property type="protein sequence ID" value="MFC3931463.1"/>
    <property type="molecule type" value="Genomic_DNA"/>
</dbReference>
<dbReference type="InterPro" id="IPR006036">
    <property type="entry name" value="K_uptake_TrkA"/>
</dbReference>
<dbReference type="SUPFAM" id="SSF51735">
    <property type="entry name" value="NAD(P)-binding Rossmann-fold domains"/>
    <property type="match status" value="2"/>
</dbReference>
<dbReference type="InterPro" id="IPR036291">
    <property type="entry name" value="NAD(P)-bd_dom_sf"/>
</dbReference>
<keyword evidence="10" id="KW-1185">Reference proteome</keyword>
<dbReference type="Gene3D" id="3.30.70.1450">
    <property type="entry name" value="Regulator of K+ conductance, C-terminal domain"/>
    <property type="match status" value="2"/>
</dbReference>
<evidence type="ECO:0000256" key="2">
    <source>
        <dbReference type="ARBA" id="ARBA00022448"/>
    </source>
</evidence>
<evidence type="ECO:0000313" key="9">
    <source>
        <dbReference type="EMBL" id="MFC3931463.1"/>
    </source>
</evidence>
<dbReference type="SUPFAM" id="SSF116726">
    <property type="entry name" value="TrkA C-terminal domain-like"/>
    <property type="match status" value="2"/>
</dbReference>
<dbReference type="PRINTS" id="PR00335">
    <property type="entry name" value="KUPTAKETRKA"/>
</dbReference>
<evidence type="ECO:0000256" key="5">
    <source>
        <dbReference type="ARBA" id="ARBA00023027"/>
    </source>
</evidence>
<dbReference type="PROSITE" id="PS51202">
    <property type="entry name" value="RCK_C"/>
    <property type="match status" value="2"/>
</dbReference>
<dbReference type="Pfam" id="PF02080">
    <property type="entry name" value="TrkA_C"/>
    <property type="match status" value="2"/>
</dbReference>
<feature type="domain" description="RCK N-terminal" evidence="7">
    <location>
        <begin position="225"/>
        <end position="353"/>
    </location>
</feature>
<keyword evidence="3" id="KW-0633">Potassium transport</keyword>
<keyword evidence="4" id="KW-0630">Potassium</keyword>
<comment type="caution">
    <text evidence="9">The sequence shown here is derived from an EMBL/GenBank/DDBJ whole genome shotgun (WGS) entry which is preliminary data.</text>
</comment>
<dbReference type="InterPro" id="IPR003148">
    <property type="entry name" value="RCK_N"/>
</dbReference>
<evidence type="ECO:0000259" key="8">
    <source>
        <dbReference type="PROSITE" id="PS51202"/>
    </source>
</evidence>
<dbReference type="NCBIfam" id="NF007033">
    <property type="entry name" value="PRK09496.1-5"/>
    <property type="match status" value="1"/>
</dbReference>
<keyword evidence="6" id="KW-0406">Ion transport</keyword>
<evidence type="ECO:0000256" key="1">
    <source>
        <dbReference type="ARBA" id="ARBA00017378"/>
    </source>
</evidence>
<accession>A0ABV8CZH4</accession>
<feature type="domain" description="RCK C-terminal" evidence="8">
    <location>
        <begin position="140"/>
        <end position="222"/>
    </location>
</feature>
<keyword evidence="5" id="KW-0520">NAD</keyword>
<dbReference type="Proteomes" id="UP001595901">
    <property type="component" value="Unassembled WGS sequence"/>
</dbReference>
<dbReference type="InterPro" id="IPR006037">
    <property type="entry name" value="RCK_C"/>
</dbReference>
<feature type="domain" description="RCK C-terminal" evidence="8">
    <location>
        <begin position="369"/>
        <end position="451"/>
    </location>
</feature>
<name>A0ABV8CZH4_9STRE</name>
<reference evidence="10" key="1">
    <citation type="journal article" date="2019" name="Int. J. Syst. Evol. Microbiol.">
        <title>The Global Catalogue of Microorganisms (GCM) 10K type strain sequencing project: providing services to taxonomists for standard genome sequencing and annotation.</title>
        <authorList>
            <consortium name="The Broad Institute Genomics Platform"/>
            <consortium name="The Broad Institute Genome Sequencing Center for Infectious Disease"/>
            <person name="Wu L."/>
            <person name="Ma J."/>
        </authorList>
    </citation>
    <scope>NUCLEOTIDE SEQUENCE [LARGE SCALE GENOMIC DNA]</scope>
    <source>
        <strain evidence="10">CCUG 58728</strain>
    </source>
</reference>
<sequence length="451" mass="50556">MKIIIVGGGKVGTALCRSLVEENHDVILIEEKEEVLNRVNRRLDIMGIVGNGANFKILEQADVQNCDIFIAITDQDEVNMISAVLAKKMGAKDTIVRVRNPEYSNIYFKDNNFLGFSMVVNPELLTARSIANTVDFPGALSVEHFVNGRIMLMEFKVTEHSRLSQLSLDQFRHKFGDVLVCAIKRGQDVIIPDGDDILMLGDKIYVTGDRIEMVLFHNFVKSKVIKNMMIIGAGKISYYLLNILRHTKIKLKVIEIRENRSRYFSQEFPDVPVILGDGTDKNILVEEGVENYDAVATLTGVDEENIIASMFLDTLGIEKNITKVNRTSLLEIIDTDNFSSIVTPKSIAVDNMMHFIRGRVNAQESSTLDAVHHIANGRIETLQFEIRSKNKIAGQRLSDIKLKKGVLVAAIIRKGQRPIFPTGQDTYEVGDKIVVVTLLPNVTHIYDLLAK</sequence>
<dbReference type="Gene3D" id="3.40.50.720">
    <property type="entry name" value="NAD(P)-binding Rossmann-like Domain"/>
    <property type="match status" value="2"/>
</dbReference>
<evidence type="ECO:0000256" key="3">
    <source>
        <dbReference type="ARBA" id="ARBA00022538"/>
    </source>
</evidence>
<proteinExistence type="predicted"/>
<dbReference type="InterPro" id="IPR036721">
    <property type="entry name" value="RCK_C_sf"/>
</dbReference>
<protein>
    <recommendedName>
        <fullName evidence="1">Trk system potassium uptake protein TrkA</fullName>
    </recommendedName>
</protein>
<dbReference type="NCBIfam" id="NF007039">
    <property type="entry name" value="PRK09496.3-2"/>
    <property type="match status" value="1"/>
</dbReference>
<organism evidence="9 10">
    <name type="scientific">Streptococcus dentapri</name>
    <dbReference type="NCBI Taxonomy" id="573564"/>
    <lineage>
        <taxon>Bacteria</taxon>
        <taxon>Bacillati</taxon>
        <taxon>Bacillota</taxon>
        <taxon>Bacilli</taxon>
        <taxon>Lactobacillales</taxon>
        <taxon>Streptococcaceae</taxon>
        <taxon>Streptococcus</taxon>
    </lineage>
</organism>
<dbReference type="RefSeq" id="WP_380429533.1">
    <property type="nucleotide sequence ID" value="NZ_JBHSAC010000011.1"/>
</dbReference>
<evidence type="ECO:0000313" key="10">
    <source>
        <dbReference type="Proteomes" id="UP001595901"/>
    </source>
</evidence>
<dbReference type="PANTHER" id="PTHR43833:SF5">
    <property type="entry name" value="TRK SYSTEM POTASSIUM UPTAKE PROTEIN TRKA"/>
    <property type="match status" value="1"/>
</dbReference>
<dbReference type="InterPro" id="IPR050721">
    <property type="entry name" value="Trk_Ktr_HKT_K-transport"/>
</dbReference>
<gene>
    <name evidence="9" type="primary">trkA</name>
    <name evidence="9" type="ORF">ACFOSE_01425</name>
</gene>
<keyword evidence="2" id="KW-0813">Transport</keyword>
<evidence type="ECO:0000259" key="7">
    <source>
        <dbReference type="PROSITE" id="PS51201"/>
    </source>
</evidence>
<evidence type="ECO:0000256" key="4">
    <source>
        <dbReference type="ARBA" id="ARBA00022958"/>
    </source>
</evidence>
<dbReference type="PROSITE" id="PS51201">
    <property type="entry name" value="RCK_N"/>
    <property type="match status" value="2"/>
</dbReference>
<dbReference type="PANTHER" id="PTHR43833">
    <property type="entry name" value="POTASSIUM CHANNEL PROTEIN 2-RELATED-RELATED"/>
    <property type="match status" value="1"/>
</dbReference>
<evidence type="ECO:0000256" key="6">
    <source>
        <dbReference type="ARBA" id="ARBA00023065"/>
    </source>
</evidence>
<dbReference type="Pfam" id="PF02254">
    <property type="entry name" value="TrkA_N"/>
    <property type="match status" value="2"/>
</dbReference>